<dbReference type="InterPro" id="IPR006764">
    <property type="entry name" value="SAM_dep_MeTrfase_SAV2177_type"/>
</dbReference>
<dbReference type="PIRSF" id="PIRSF017393">
    <property type="entry name" value="MTase_SAV2177"/>
    <property type="match status" value="1"/>
</dbReference>
<organism evidence="1 2">
    <name type="scientific">Kibdelosporangium persicum</name>
    <dbReference type="NCBI Taxonomy" id="2698649"/>
    <lineage>
        <taxon>Bacteria</taxon>
        <taxon>Bacillati</taxon>
        <taxon>Actinomycetota</taxon>
        <taxon>Actinomycetes</taxon>
        <taxon>Pseudonocardiales</taxon>
        <taxon>Pseudonocardiaceae</taxon>
        <taxon>Kibdelosporangium</taxon>
    </lineage>
</organism>
<evidence type="ECO:0000313" key="1">
    <source>
        <dbReference type="EMBL" id="NRN67202.1"/>
    </source>
</evidence>
<gene>
    <name evidence="1" type="ORF">GC106_44350</name>
</gene>
<protein>
    <submittedName>
        <fullName evidence="1">O-methyltransferase involved in polyketide biosynthesis</fullName>
    </submittedName>
</protein>
<comment type="caution">
    <text evidence="1">The sequence shown here is derived from an EMBL/GenBank/DDBJ whole genome shotgun (WGS) entry which is preliminary data.</text>
</comment>
<sequence>MSDPQTPAPFIDPNRPSVARIFNALLGGKDNYQVDRDVRDRLLQRAPALGDLAWDVRSFAGRVTRFLARDGGVRQFLDCAPGLPNTENTHEVVQRQNPEATVVYAGIDPIVLAHGRALLAENERTHFIEADFRSPDQLFDHPTVRKCLDLSEPVAVIHIGTIQYVSDARRPAEILAGYIDRLPSGSYVVLAHAYDPEDGSFTPELREIYQDSEVGLGHFRTRSEILSYLDGLELIEPGLVAVSDWWPDGPRIKAQDPVQRLALGAVARKP</sequence>
<reference evidence="1 2" key="1">
    <citation type="submission" date="2020-01" db="EMBL/GenBank/DDBJ databases">
        <title>Kibdelosporangium persica a novel Actinomycetes from a hot desert in Iran.</title>
        <authorList>
            <person name="Safaei N."/>
            <person name="Zaburannyi N."/>
            <person name="Mueller R."/>
            <person name="Wink J."/>
        </authorList>
    </citation>
    <scope>NUCLEOTIDE SEQUENCE [LARGE SCALE GENOMIC DNA]</scope>
    <source>
        <strain evidence="1 2">4NS15</strain>
    </source>
</reference>
<dbReference type="Proteomes" id="UP000763557">
    <property type="component" value="Unassembled WGS sequence"/>
</dbReference>
<proteinExistence type="predicted"/>
<dbReference type="SUPFAM" id="SSF53335">
    <property type="entry name" value="S-adenosyl-L-methionine-dependent methyltransferases"/>
    <property type="match status" value="1"/>
</dbReference>
<keyword evidence="2" id="KW-1185">Reference proteome</keyword>
<accession>A0ABX2F8G1</accession>
<evidence type="ECO:0000313" key="2">
    <source>
        <dbReference type="Proteomes" id="UP000763557"/>
    </source>
</evidence>
<dbReference type="Pfam" id="PF04672">
    <property type="entry name" value="Methyltransf_19"/>
    <property type="match status" value="1"/>
</dbReference>
<dbReference type="InterPro" id="IPR029063">
    <property type="entry name" value="SAM-dependent_MTases_sf"/>
</dbReference>
<name>A0ABX2F8G1_9PSEU</name>
<dbReference type="Gene3D" id="3.40.50.150">
    <property type="entry name" value="Vaccinia Virus protein VP39"/>
    <property type="match status" value="1"/>
</dbReference>
<dbReference type="EMBL" id="JAAATY010000013">
    <property type="protein sequence ID" value="NRN67202.1"/>
    <property type="molecule type" value="Genomic_DNA"/>
</dbReference>
<dbReference type="RefSeq" id="WP_173134553.1">
    <property type="nucleotide sequence ID" value="NZ_CBCSGW010000010.1"/>
</dbReference>